<evidence type="ECO:0000313" key="3">
    <source>
        <dbReference type="Proteomes" id="UP000179807"/>
    </source>
</evidence>
<dbReference type="GeneID" id="94828470"/>
<dbReference type="VEuPathDB" id="TrichDB:TRFO_07581"/>
<reference evidence="2" key="1">
    <citation type="submission" date="2016-10" db="EMBL/GenBank/DDBJ databases">
        <authorList>
            <person name="Benchimol M."/>
            <person name="Almeida L.G."/>
            <person name="Vasconcelos A.T."/>
            <person name="Perreira-Neves A."/>
            <person name="Rosa I.A."/>
            <person name="Tasca T."/>
            <person name="Bogo M.R."/>
            <person name="de Souza W."/>
        </authorList>
    </citation>
    <scope>NUCLEOTIDE SEQUENCE [LARGE SCALE GENOMIC DNA]</scope>
    <source>
        <strain evidence="2">K</strain>
    </source>
</reference>
<gene>
    <name evidence="2" type="ORF">TRFO_07581</name>
</gene>
<dbReference type="AlphaFoldDB" id="A0A1J4JUZ9"/>
<evidence type="ECO:0000256" key="1">
    <source>
        <dbReference type="SAM" id="MobiDB-lite"/>
    </source>
</evidence>
<protein>
    <submittedName>
        <fullName evidence="2">Uncharacterized protein</fullName>
    </submittedName>
</protein>
<keyword evidence="3" id="KW-1185">Reference proteome</keyword>
<dbReference type="Proteomes" id="UP000179807">
    <property type="component" value="Unassembled WGS sequence"/>
</dbReference>
<evidence type="ECO:0000313" key="2">
    <source>
        <dbReference type="EMBL" id="OHT01348.1"/>
    </source>
</evidence>
<dbReference type="RefSeq" id="XP_068354484.1">
    <property type="nucleotide sequence ID" value="XM_068493766.1"/>
</dbReference>
<organism evidence="2 3">
    <name type="scientific">Tritrichomonas foetus</name>
    <dbReference type="NCBI Taxonomy" id="1144522"/>
    <lineage>
        <taxon>Eukaryota</taxon>
        <taxon>Metamonada</taxon>
        <taxon>Parabasalia</taxon>
        <taxon>Tritrichomonadida</taxon>
        <taxon>Tritrichomonadidae</taxon>
        <taxon>Tritrichomonas</taxon>
    </lineage>
</organism>
<name>A0A1J4JUZ9_9EUKA</name>
<accession>A0A1J4JUZ9</accession>
<feature type="compositionally biased region" description="Acidic residues" evidence="1">
    <location>
        <begin position="530"/>
        <end position="548"/>
    </location>
</feature>
<comment type="caution">
    <text evidence="2">The sequence shown here is derived from an EMBL/GenBank/DDBJ whole genome shotgun (WGS) entry which is preliminary data.</text>
</comment>
<dbReference type="EMBL" id="MLAK01000915">
    <property type="protein sequence ID" value="OHT01348.1"/>
    <property type="molecule type" value="Genomic_DNA"/>
</dbReference>
<proteinExistence type="predicted"/>
<feature type="region of interest" description="Disordered" evidence="1">
    <location>
        <begin position="530"/>
        <end position="554"/>
    </location>
</feature>
<sequence>MDKEIDESFLSQYRSTMEFEKKAQNGRLDMKTIFSNPYSVIAARKWQKYYSEFLQEHFKDFVEIAIGDVEATSRDIQISMQILYSSIKYQFFYCKNYEAFDHIWSVAVFSSPPEIYFHNCISLIHSMVQFSKATVLLYISDPELFFKELLFSTNSRMNEILETIYENEDFFINWAPTFDIFSPIKEILSNPVYKSQSKAIFLYELLLKLYSSNFSFLEKLIVPDIGQNLIDIGLKSSNYKGFVAFRKMLKCIYVDNYKIPIPHLAKHHSDNQNQGQAFLDIIYENFNSLLDLFVRDYFFGPLQKEALYIIIDFIEFGRTFIPAFSHLATHLLHEFLKQQTNSFLHNSYLDYIKKLIYFEKEFREFVFSSDILNIIPAVFSKRKEIIATYWLQLYYLSEIIDTKIADYIDPCSKWVKYVSRHLVPYLSFVREPINNMPKIKHDEMEKHLKNSIQAGTFLVNICKSHDGLPHTNKKPKLNQVFTKTIKRKKQSREKYIWKDNLTSVAPEFEEEVFDDGKDKTRIEIEIKEWEEEEEEEEYLFEEEEESQLDFELTQ</sequence>